<dbReference type="PROSITE" id="PS50801">
    <property type="entry name" value="STAS"/>
    <property type="match status" value="1"/>
</dbReference>
<dbReference type="InterPro" id="IPR002645">
    <property type="entry name" value="STAS_dom"/>
</dbReference>
<comment type="similarity">
    <text evidence="1 2">Belongs to the anti-sigma-factor antagonist family.</text>
</comment>
<accession>A0A918AX35</accession>
<sequence>MSGLRITTAAEGTTHRVVLTGELDHETAPELERTLARLPQAAGHRLVIDLSGLALCDSSGLTTFIVARERALAAGTGFELTAPPPPVSRMLRVTGLDRVLLARHPQDA</sequence>
<protein>
    <recommendedName>
        <fullName evidence="2">Anti-sigma factor antagonist</fullName>
    </recommendedName>
</protein>
<evidence type="ECO:0000256" key="2">
    <source>
        <dbReference type="RuleBase" id="RU003749"/>
    </source>
</evidence>
<dbReference type="Proteomes" id="UP000639606">
    <property type="component" value="Unassembled WGS sequence"/>
</dbReference>
<dbReference type="NCBIfam" id="TIGR00377">
    <property type="entry name" value="ant_ant_sig"/>
    <property type="match status" value="1"/>
</dbReference>
<reference evidence="4" key="2">
    <citation type="submission" date="2020-09" db="EMBL/GenBank/DDBJ databases">
        <authorList>
            <person name="Sun Q."/>
            <person name="Ohkuma M."/>
        </authorList>
    </citation>
    <scope>NUCLEOTIDE SEQUENCE</scope>
    <source>
        <strain evidence="4">JCM 3313</strain>
    </source>
</reference>
<feature type="domain" description="STAS" evidence="3">
    <location>
        <begin position="17"/>
        <end position="108"/>
    </location>
</feature>
<dbReference type="InterPro" id="IPR058548">
    <property type="entry name" value="MlaB-like_STAS"/>
</dbReference>
<reference evidence="4" key="1">
    <citation type="journal article" date="2014" name="Int. J. Syst. Evol. Microbiol.">
        <title>Complete genome sequence of Corynebacterium casei LMG S-19264T (=DSM 44701T), isolated from a smear-ripened cheese.</title>
        <authorList>
            <consortium name="US DOE Joint Genome Institute (JGI-PGF)"/>
            <person name="Walter F."/>
            <person name="Albersmeier A."/>
            <person name="Kalinowski J."/>
            <person name="Ruckert C."/>
        </authorList>
    </citation>
    <scope>NUCLEOTIDE SEQUENCE</scope>
    <source>
        <strain evidence="4">JCM 3313</strain>
    </source>
</reference>
<evidence type="ECO:0000256" key="1">
    <source>
        <dbReference type="ARBA" id="ARBA00009013"/>
    </source>
</evidence>
<proteinExistence type="inferred from homology"/>
<dbReference type="Pfam" id="PF13466">
    <property type="entry name" value="STAS_2"/>
    <property type="match status" value="1"/>
</dbReference>
<dbReference type="InterPro" id="IPR036513">
    <property type="entry name" value="STAS_dom_sf"/>
</dbReference>
<dbReference type="RefSeq" id="WP_189227272.1">
    <property type="nucleotide sequence ID" value="NZ_BMRG01000023.1"/>
</dbReference>
<organism evidence="4 5">
    <name type="scientific">Saccharothrix coeruleofusca</name>
    <dbReference type="NCBI Taxonomy" id="33919"/>
    <lineage>
        <taxon>Bacteria</taxon>
        <taxon>Bacillati</taxon>
        <taxon>Actinomycetota</taxon>
        <taxon>Actinomycetes</taxon>
        <taxon>Pseudonocardiales</taxon>
        <taxon>Pseudonocardiaceae</taxon>
        <taxon>Saccharothrix</taxon>
    </lineage>
</organism>
<evidence type="ECO:0000259" key="3">
    <source>
        <dbReference type="PROSITE" id="PS50801"/>
    </source>
</evidence>
<evidence type="ECO:0000313" key="4">
    <source>
        <dbReference type="EMBL" id="GGP82839.1"/>
    </source>
</evidence>
<dbReference type="PANTHER" id="PTHR33495:SF2">
    <property type="entry name" value="ANTI-SIGMA FACTOR ANTAGONIST TM_1081-RELATED"/>
    <property type="match status" value="1"/>
</dbReference>
<dbReference type="PANTHER" id="PTHR33495">
    <property type="entry name" value="ANTI-SIGMA FACTOR ANTAGONIST TM_1081-RELATED-RELATED"/>
    <property type="match status" value="1"/>
</dbReference>
<gene>
    <name evidence="4" type="ORF">GCM10010185_66120</name>
</gene>
<dbReference type="SUPFAM" id="SSF52091">
    <property type="entry name" value="SpoIIaa-like"/>
    <property type="match status" value="1"/>
</dbReference>
<name>A0A918AX35_9PSEU</name>
<dbReference type="CDD" id="cd07043">
    <property type="entry name" value="STAS_anti-anti-sigma_factors"/>
    <property type="match status" value="1"/>
</dbReference>
<dbReference type="InterPro" id="IPR003658">
    <property type="entry name" value="Anti-sigma_ant"/>
</dbReference>
<keyword evidence="5" id="KW-1185">Reference proteome</keyword>
<comment type="caution">
    <text evidence="4">The sequence shown here is derived from an EMBL/GenBank/DDBJ whole genome shotgun (WGS) entry which is preliminary data.</text>
</comment>
<evidence type="ECO:0000313" key="5">
    <source>
        <dbReference type="Proteomes" id="UP000639606"/>
    </source>
</evidence>
<dbReference type="AlphaFoldDB" id="A0A918AX35"/>
<dbReference type="GO" id="GO:0043856">
    <property type="term" value="F:anti-sigma factor antagonist activity"/>
    <property type="evidence" value="ECO:0007669"/>
    <property type="project" value="InterPro"/>
</dbReference>
<dbReference type="Gene3D" id="3.30.750.24">
    <property type="entry name" value="STAS domain"/>
    <property type="match status" value="1"/>
</dbReference>
<dbReference type="EMBL" id="BMRG01000023">
    <property type="protein sequence ID" value="GGP82839.1"/>
    <property type="molecule type" value="Genomic_DNA"/>
</dbReference>